<keyword evidence="2" id="KW-0804">Transcription</keyword>
<dbReference type="Pfam" id="PF12833">
    <property type="entry name" value="HTH_18"/>
    <property type="match status" value="1"/>
</dbReference>
<dbReference type="InterPro" id="IPR018060">
    <property type="entry name" value="HTH_AraC"/>
</dbReference>
<gene>
    <name evidence="4" type="ORF">I6G66_05490</name>
</gene>
<dbReference type="SMART" id="SM00342">
    <property type="entry name" value="HTH_ARAC"/>
    <property type="match status" value="1"/>
</dbReference>
<dbReference type="GO" id="GO:0003700">
    <property type="term" value="F:DNA-binding transcription factor activity"/>
    <property type="evidence" value="ECO:0007669"/>
    <property type="project" value="InterPro"/>
</dbReference>
<dbReference type="PROSITE" id="PS01124">
    <property type="entry name" value="HTH_ARAC_FAMILY_2"/>
    <property type="match status" value="1"/>
</dbReference>
<dbReference type="Proteomes" id="UP000594778">
    <property type="component" value="Chromosome"/>
</dbReference>
<dbReference type="AlphaFoldDB" id="A0A7T2S5U1"/>
<reference evidence="4 5" key="1">
    <citation type="submission" date="2020-12" db="EMBL/GenBank/DDBJ databases">
        <title>FDA dAtabase for Regulatory Grade micrObial Sequences (FDA-ARGOS): Supporting development and validation of Infectious Disease Dx tests.</title>
        <authorList>
            <person name="Sproer C."/>
            <person name="Gronow S."/>
            <person name="Severitt S."/>
            <person name="Schroder I."/>
            <person name="Tallon L."/>
            <person name="Sadzewicz L."/>
            <person name="Zhao X."/>
            <person name="Boylan J."/>
            <person name="Ott S."/>
            <person name="Bowen H."/>
            <person name="Vavikolanu K."/>
            <person name="Mehta A."/>
            <person name="Aluvathingal J."/>
            <person name="Nadendla S."/>
            <person name="Lowell S."/>
            <person name="Myers T."/>
            <person name="Yan Y."/>
            <person name="Sichtig H."/>
        </authorList>
    </citation>
    <scope>NUCLEOTIDE SEQUENCE [LARGE SCALE GENOMIC DNA]</scope>
    <source>
        <strain evidence="4 5">FDAARGOS_909</strain>
    </source>
</reference>
<dbReference type="PANTHER" id="PTHR47893">
    <property type="entry name" value="REGULATORY PROTEIN PCHR"/>
    <property type="match status" value="1"/>
</dbReference>
<dbReference type="RefSeq" id="WP_183017883.1">
    <property type="nucleotide sequence ID" value="NZ_CP065668.1"/>
</dbReference>
<accession>A0A7T2S5U1</accession>
<dbReference type="PANTHER" id="PTHR47893:SF1">
    <property type="entry name" value="REGULATORY PROTEIN PCHR"/>
    <property type="match status" value="1"/>
</dbReference>
<evidence type="ECO:0000256" key="2">
    <source>
        <dbReference type="ARBA" id="ARBA00023163"/>
    </source>
</evidence>
<dbReference type="GO" id="GO:0043565">
    <property type="term" value="F:sequence-specific DNA binding"/>
    <property type="evidence" value="ECO:0007669"/>
    <property type="project" value="InterPro"/>
</dbReference>
<evidence type="ECO:0000259" key="3">
    <source>
        <dbReference type="PROSITE" id="PS01124"/>
    </source>
</evidence>
<dbReference type="SUPFAM" id="SSF46689">
    <property type="entry name" value="Homeodomain-like"/>
    <property type="match status" value="2"/>
</dbReference>
<protein>
    <submittedName>
        <fullName evidence="4">Helix-turn-helix transcriptional regulator</fullName>
    </submittedName>
</protein>
<dbReference type="InterPro" id="IPR053142">
    <property type="entry name" value="PchR_regulatory_protein"/>
</dbReference>
<keyword evidence="1" id="KW-0805">Transcription regulation</keyword>
<dbReference type="EMBL" id="CP065668">
    <property type="protein sequence ID" value="QPS09479.1"/>
    <property type="molecule type" value="Genomic_DNA"/>
</dbReference>
<dbReference type="InterPro" id="IPR009057">
    <property type="entry name" value="Homeodomain-like_sf"/>
</dbReference>
<dbReference type="Gene3D" id="1.10.10.60">
    <property type="entry name" value="Homeodomain-like"/>
    <property type="match status" value="1"/>
</dbReference>
<sequence length="295" mass="31512">MNKDRTLPASPPGGAVQMPTPMLSLSAGRLRFDRTQWFSESEQAGVKLVLVLSGSISYQLERSAPVRLCGPSVHLRLRDAPHDVLHGMEQGADLEYVSASLPMSGLASSLGLTPQGLADAMEAGAPGDCGASGACGSLIRDARASAAQRAVAQQILHCPLQGAARQLYLAGKGLELLALCMPRPGEEDLSGRGRQQLERAAQLLRERLDDPPGLRALAREVGLNVNKLTQGFRQCFGCTVAEWLQAQRMARAYELLASARMDVAQAAALSGYSPSHFSKVFQRHHGVLPSALRRG</sequence>
<evidence type="ECO:0000256" key="1">
    <source>
        <dbReference type="ARBA" id="ARBA00023015"/>
    </source>
</evidence>
<name>A0A7T2S5U1_DELAC</name>
<evidence type="ECO:0000313" key="4">
    <source>
        <dbReference type="EMBL" id="QPS09479.1"/>
    </source>
</evidence>
<evidence type="ECO:0000313" key="5">
    <source>
        <dbReference type="Proteomes" id="UP000594778"/>
    </source>
</evidence>
<feature type="domain" description="HTH araC/xylS-type" evidence="3">
    <location>
        <begin position="198"/>
        <end position="295"/>
    </location>
</feature>
<organism evidence="4 5">
    <name type="scientific">Delftia acidovorans</name>
    <name type="common">Pseudomonas acidovorans</name>
    <name type="synonym">Comamonas acidovorans</name>
    <dbReference type="NCBI Taxonomy" id="80866"/>
    <lineage>
        <taxon>Bacteria</taxon>
        <taxon>Pseudomonadati</taxon>
        <taxon>Pseudomonadota</taxon>
        <taxon>Betaproteobacteria</taxon>
        <taxon>Burkholderiales</taxon>
        <taxon>Comamonadaceae</taxon>
        <taxon>Delftia</taxon>
    </lineage>
</organism>
<proteinExistence type="predicted"/>